<dbReference type="Gene3D" id="2.40.260.10">
    <property type="entry name" value="Sortase"/>
    <property type="match status" value="1"/>
</dbReference>
<dbReference type="InterPro" id="IPR005754">
    <property type="entry name" value="Sortase"/>
</dbReference>
<comment type="caution">
    <text evidence="3">The sequence shown here is derived from an EMBL/GenBank/DDBJ whole genome shotgun (WGS) entry which is preliminary data.</text>
</comment>
<name>A0A318LR56_9PSEU</name>
<dbReference type="EMBL" id="MASU01000005">
    <property type="protein sequence ID" value="PXY36070.1"/>
    <property type="molecule type" value="Genomic_DNA"/>
</dbReference>
<organism evidence="3 4">
    <name type="scientific">Prauserella flavalba</name>
    <dbReference type="NCBI Taxonomy" id="1477506"/>
    <lineage>
        <taxon>Bacteria</taxon>
        <taxon>Bacillati</taxon>
        <taxon>Actinomycetota</taxon>
        <taxon>Actinomycetes</taxon>
        <taxon>Pseudonocardiales</taxon>
        <taxon>Pseudonocardiaceae</taxon>
        <taxon>Prauserella</taxon>
    </lineage>
</organism>
<dbReference type="InterPro" id="IPR023365">
    <property type="entry name" value="Sortase_dom-sf"/>
</dbReference>
<accession>A0A318LR56</accession>
<dbReference type="SUPFAM" id="SSF63817">
    <property type="entry name" value="Sortase"/>
    <property type="match status" value="1"/>
</dbReference>
<evidence type="ECO:0000256" key="1">
    <source>
        <dbReference type="ARBA" id="ARBA00022801"/>
    </source>
</evidence>
<dbReference type="RefSeq" id="WP_110336073.1">
    <property type="nucleotide sequence ID" value="NZ_MASU01000005.1"/>
</dbReference>
<keyword evidence="1" id="KW-0378">Hydrolase</keyword>
<dbReference type="NCBIfam" id="NF033748">
    <property type="entry name" value="class_F_sortase"/>
    <property type="match status" value="1"/>
</dbReference>
<feature type="region of interest" description="Disordered" evidence="2">
    <location>
        <begin position="38"/>
        <end position="57"/>
    </location>
</feature>
<gene>
    <name evidence="3" type="ORF">BA062_11540</name>
</gene>
<dbReference type="Pfam" id="PF04203">
    <property type="entry name" value="Sortase"/>
    <property type="match status" value="1"/>
</dbReference>
<sequence length="203" mass="20907">MPAGSPLSGGGRARLAATTVALLALLAGCGPALPPRGVGTTAASAPPPASTPADAQAAAPVRLRIPAIGVDAPVTPLDVGADNVLPAPDTDEGTGWWRGGPEPGERGPAVIAGHVDSYQGPAVFFRLAELEPGQRVLVDRADGTTAVFVTTRRERHAKDAFPAEVVYGDTPGAELRLITCGGEFDRTGRRYLDNIIVYAVLER</sequence>
<protein>
    <recommendedName>
        <fullName evidence="5">Class F sortase</fullName>
    </recommendedName>
</protein>
<evidence type="ECO:0008006" key="5">
    <source>
        <dbReference type="Google" id="ProtNLM"/>
    </source>
</evidence>
<proteinExistence type="predicted"/>
<feature type="region of interest" description="Disordered" evidence="2">
    <location>
        <begin position="81"/>
        <end position="104"/>
    </location>
</feature>
<evidence type="ECO:0000313" key="3">
    <source>
        <dbReference type="EMBL" id="PXY36070.1"/>
    </source>
</evidence>
<reference evidence="3 4" key="1">
    <citation type="submission" date="2016-07" db="EMBL/GenBank/DDBJ databases">
        <title>Draft genome sequence of Prauserella sp. YIM 121212, isolated from alkaline soil.</title>
        <authorList>
            <person name="Ruckert C."/>
            <person name="Albersmeier A."/>
            <person name="Jiang C.-L."/>
            <person name="Jiang Y."/>
            <person name="Kalinowski J."/>
            <person name="Schneider O."/>
            <person name="Winkler A."/>
            <person name="Zotchev S.B."/>
        </authorList>
    </citation>
    <scope>NUCLEOTIDE SEQUENCE [LARGE SCALE GENOMIC DNA]</scope>
    <source>
        <strain evidence="3 4">YIM 121212</strain>
    </source>
</reference>
<dbReference type="AlphaFoldDB" id="A0A318LR56"/>
<dbReference type="OrthoDB" id="525039at2"/>
<dbReference type="InterPro" id="IPR042001">
    <property type="entry name" value="Sortase_F"/>
</dbReference>
<dbReference type="Proteomes" id="UP000247892">
    <property type="component" value="Unassembled WGS sequence"/>
</dbReference>
<dbReference type="CDD" id="cd05829">
    <property type="entry name" value="Sortase_F"/>
    <property type="match status" value="1"/>
</dbReference>
<evidence type="ECO:0000313" key="4">
    <source>
        <dbReference type="Proteomes" id="UP000247892"/>
    </source>
</evidence>
<keyword evidence="4" id="KW-1185">Reference proteome</keyword>
<evidence type="ECO:0000256" key="2">
    <source>
        <dbReference type="SAM" id="MobiDB-lite"/>
    </source>
</evidence>
<dbReference type="GO" id="GO:0016787">
    <property type="term" value="F:hydrolase activity"/>
    <property type="evidence" value="ECO:0007669"/>
    <property type="project" value="UniProtKB-KW"/>
</dbReference>